<dbReference type="PANTHER" id="PTHR35483">
    <property type="entry name" value="NUCLEUSENVELOPE PROTEIN"/>
    <property type="match status" value="1"/>
</dbReference>
<feature type="compositionally biased region" description="Gly residues" evidence="1">
    <location>
        <begin position="122"/>
        <end position="145"/>
    </location>
</feature>
<name>A0AAV1E143_OLDCO</name>
<sequence length="254" mass="28424">MSSLQITAQQQCGNLTSLSHFRSASTFRGAGSRQIFSPPKAASTFRVGEALPNICLNWSLYHSGCHKRSPVCKFSGEGRSQSGDQQGSPFKVFEKGLGLFKKDSVEEVLRKQIEKQEYFDDGGNGGSGLGGGGGGGGGGGSGGPEDGNVWDEVVQVVFGTIGFIFLYMLIIEGEEITTFTKDIIKFLFTRRMSIRLRRLIDDWVRTFRSMTEKKEEDPYWLEKAIIKTPTWWDSPAKYKLMYRRYMASRSDDYE</sequence>
<dbReference type="Proteomes" id="UP001161247">
    <property type="component" value="Chromosome 7"/>
</dbReference>
<organism evidence="2 3">
    <name type="scientific">Oldenlandia corymbosa var. corymbosa</name>
    <dbReference type="NCBI Taxonomy" id="529605"/>
    <lineage>
        <taxon>Eukaryota</taxon>
        <taxon>Viridiplantae</taxon>
        <taxon>Streptophyta</taxon>
        <taxon>Embryophyta</taxon>
        <taxon>Tracheophyta</taxon>
        <taxon>Spermatophyta</taxon>
        <taxon>Magnoliopsida</taxon>
        <taxon>eudicotyledons</taxon>
        <taxon>Gunneridae</taxon>
        <taxon>Pentapetalae</taxon>
        <taxon>asterids</taxon>
        <taxon>lamiids</taxon>
        <taxon>Gentianales</taxon>
        <taxon>Rubiaceae</taxon>
        <taxon>Rubioideae</taxon>
        <taxon>Spermacoceae</taxon>
        <taxon>Hedyotis-Oldenlandia complex</taxon>
        <taxon>Oldenlandia</taxon>
    </lineage>
</organism>
<evidence type="ECO:0000313" key="2">
    <source>
        <dbReference type="EMBL" id="CAI9113870.1"/>
    </source>
</evidence>
<proteinExistence type="predicted"/>
<dbReference type="EMBL" id="OX459124">
    <property type="protein sequence ID" value="CAI9113870.1"/>
    <property type="molecule type" value="Genomic_DNA"/>
</dbReference>
<evidence type="ECO:0000313" key="3">
    <source>
        <dbReference type="Proteomes" id="UP001161247"/>
    </source>
</evidence>
<dbReference type="PANTHER" id="PTHR35483:SF1">
    <property type="entry name" value="GLYCINE-RICH PROTEIN-RELATED"/>
    <property type="match status" value="1"/>
</dbReference>
<feature type="region of interest" description="Disordered" evidence="1">
    <location>
        <begin position="118"/>
        <end position="145"/>
    </location>
</feature>
<accession>A0AAV1E143</accession>
<evidence type="ECO:0000256" key="1">
    <source>
        <dbReference type="SAM" id="MobiDB-lite"/>
    </source>
</evidence>
<dbReference type="AlphaFoldDB" id="A0AAV1E143"/>
<gene>
    <name evidence="2" type="ORF">OLC1_LOCUS20788</name>
</gene>
<reference evidence="2" key="1">
    <citation type="submission" date="2023-03" db="EMBL/GenBank/DDBJ databases">
        <authorList>
            <person name="Julca I."/>
        </authorList>
    </citation>
    <scope>NUCLEOTIDE SEQUENCE</scope>
</reference>
<keyword evidence="3" id="KW-1185">Reference proteome</keyword>
<protein>
    <submittedName>
        <fullName evidence="2">OLC1v1014564C2</fullName>
    </submittedName>
</protein>
<dbReference type="GO" id="GO:0009507">
    <property type="term" value="C:chloroplast"/>
    <property type="evidence" value="ECO:0007669"/>
    <property type="project" value="TreeGrafter"/>
</dbReference>